<protein>
    <recommendedName>
        <fullName evidence="3">Zeta toxin domain-containing protein</fullName>
    </recommendedName>
</protein>
<dbReference type="InterPro" id="IPR027417">
    <property type="entry name" value="P-loop_NTPase"/>
</dbReference>
<evidence type="ECO:0008006" key="3">
    <source>
        <dbReference type="Google" id="ProtNLM"/>
    </source>
</evidence>
<accession>A0A0M0JVN1</accession>
<organism evidence="1 2">
    <name type="scientific">Chrysochromulina tobinii</name>
    <dbReference type="NCBI Taxonomy" id="1460289"/>
    <lineage>
        <taxon>Eukaryota</taxon>
        <taxon>Haptista</taxon>
        <taxon>Haptophyta</taxon>
        <taxon>Prymnesiophyceae</taxon>
        <taxon>Prymnesiales</taxon>
        <taxon>Chrysochromulinaceae</taxon>
        <taxon>Chrysochromulina</taxon>
    </lineage>
</organism>
<evidence type="ECO:0000313" key="2">
    <source>
        <dbReference type="Proteomes" id="UP000037460"/>
    </source>
</evidence>
<dbReference type="SUPFAM" id="SSF52540">
    <property type="entry name" value="P-loop containing nucleoside triphosphate hydrolases"/>
    <property type="match status" value="1"/>
</dbReference>
<sequence>MVEHPLYAPEDPAAVYNVEGAYDWADLRVEERFRKALADPSVGRIILDGTGTKVARRKGRMAAARAAGFRVKILYVRVTLETAKRRNLRRHRVVPLETLRRYEEQLTEAVRMSGVDADEVEILDNDVDVHVGDVDATP</sequence>
<dbReference type="Pfam" id="PF13671">
    <property type="entry name" value="AAA_33"/>
    <property type="match status" value="1"/>
</dbReference>
<proteinExistence type="predicted"/>
<gene>
    <name evidence="1" type="ORF">Ctob_009742</name>
</gene>
<dbReference type="Proteomes" id="UP000037460">
    <property type="component" value="Unassembled WGS sequence"/>
</dbReference>
<evidence type="ECO:0000313" key="1">
    <source>
        <dbReference type="EMBL" id="KOO30736.1"/>
    </source>
</evidence>
<reference evidence="2" key="1">
    <citation type="journal article" date="2015" name="PLoS Genet.">
        <title>Genome Sequence and Transcriptome Analyses of Chrysochromulina tobin: Metabolic Tools for Enhanced Algal Fitness in the Prominent Order Prymnesiales (Haptophyceae).</title>
        <authorList>
            <person name="Hovde B.T."/>
            <person name="Deodato C.R."/>
            <person name="Hunsperger H.M."/>
            <person name="Ryken S.A."/>
            <person name="Yost W."/>
            <person name="Jha R.K."/>
            <person name="Patterson J."/>
            <person name="Monnat R.J. Jr."/>
            <person name="Barlow S.B."/>
            <person name="Starkenburg S.R."/>
            <person name="Cattolico R.A."/>
        </authorList>
    </citation>
    <scope>NUCLEOTIDE SEQUENCE</scope>
    <source>
        <strain evidence="2">CCMP291</strain>
    </source>
</reference>
<dbReference type="Gene3D" id="3.40.50.300">
    <property type="entry name" value="P-loop containing nucleotide triphosphate hydrolases"/>
    <property type="match status" value="1"/>
</dbReference>
<comment type="caution">
    <text evidence="1">The sequence shown here is derived from an EMBL/GenBank/DDBJ whole genome shotgun (WGS) entry which is preliminary data.</text>
</comment>
<dbReference type="EMBL" id="JWZX01002171">
    <property type="protein sequence ID" value="KOO30736.1"/>
    <property type="molecule type" value="Genomic_DNA"/>
</dbReference>
<dbReference type="AlphaFoldDB" id="A0A0M0JVN1"/>
<name>A0A0M0JVN1_9EUKA</name>
<dbReference type="OrthoDB" id="194961at2759"/>
<keyword evidence="2" id="KW-1185">Reference proteome</keyword>